<proteinExistence type="predicted"/>
<dbReference type="OrthoDB" id="8914128at2"/>
<protein>
    <submittedName>
        <fullName evidence="1">Uncharacterized protein</fullName>
    </submittedName>
</protein>
<dbReference type="Proteomes" id="UP000308430">
    <property type="component" value="Unassembled WGS sequence"/>
</dbReference>
<gene>
    <name evidence="1" type="ORF">E6C76_03775</name>
</gene>
<dbReference type="EMBL" id="SSOC01000001">
    <property type="protein sequence ID" value="THF67494.1"/>
    <property type="molecule type" value="Genomic_DNA"/>
</dbReference>
<accession>A0A4V3WCK8</accession>
<evidence type="ECO:0000313" key="1">
    <source>
        <dbReference type="EMBL" id="THF67494.1"/>
    </source>
</evidence>
<organism evidence="1 2">
    <name type="scientific">Pseudothauera nasutitermitis</name>
    <dbReference type="NCBI Taxonomy" id="2565930"/>
    <lineage>
        <taxon>Bacteria</taxon>
        <taxon>Pseudomonadati</taxon>
        <taxon>Pseudomonadota</taxon>
        <taxon>Betaproteobacteria</taxon>
        <taxon>Rhodocyclales</taxon>
        <taxon>Zoogloeaceae</taxon>
        <taxon>Pseudothauera</taxon>
    </lineage>
</organism>
<dbReference type="RefSeq" id="WP_136346901.1">
    <property type="nucleotide sequence ID" value="NZ_SSOC01000001.1"/>
</dbReference>
<name>A0A4V3WCK8_9RHOO</name>
<comment type="caution">
    <text evidence="1">The sequence shown here is derived from an EMBL/GenBank/DDBJ whole genome shotgun (WGS) entry which is preliminary data.</text>
</comment>
<keyword evidence="2" id="KW-1185">Reference proteome</keyword>
<evidence type="ECO:0000313" key="2">
    <source>
        <dbReference type="Proteomes" id="UP000308430"/>
    </source>
</evidence>
<dbReference type="AlphaFoldDB" id="A0A4V3WCK8"/>
<sequence length="99" mass="10879">MNPCDKAATPAQVEALLADHDLSALKRLSECLEDGEGFDVSKERMARLLELGFARHNGFGRYSITAIGQYLLGAWTKIPLQTHADVDAAYRAEMEARNG</sequence>
<reference evidence="1 2" key="1">
    <citation type="submission" date="2019-04" db="EMBL/GenBank/DDBJ databases">
        <title>Azoarcus nasutitermitis sp. nov. isolated from termite nest.</title>
        <authorList>
            <person name="Lin S.-Y."/>
            <person name="Hameed A."/>
            <person name="Hsu Y.-H."/>
            <person name="Young C.-C."/>
        </authorList>
    </citation>
    <scope>NUCLEOTIDE SEQUENCE [LARGE SCALE GENOMIC DNA]</scope>
    <source>
        <strain evidence="1 2">CC-YHH838</strain>
    </source>
</reference>